<sequence length="49" mass="5686">RVGVLKDHLHKLRIVQVISCRKICRQRNIVEIRLATGPWMQANQGFAEC</sequence>
<feature type="non-terminal residue" evidence="1">
    <location>
        <position position="1"/>
    </location>
</feature>
<organism evidence="1">
    <name type="scientific">marine metagenome</name>
    <dbReference type="NCBI Taxonomy" id="408172"/>
    <lineage>
        <taxon>unclassified sequences</taxon>
        <taxon>metagenomes</taxon>
        <taxon>ecological metagenomes</taxon>
    </lineage>
</organism>
<dbReference type="AlphaFoldDB" id="A0A382LH75"/>
<gene>
    <name evidence="1" type="ORF">METZ01_LOCUS287371</name>
</gene>
<proteinExistence type="predicted"/>
<protein>
    <submittedName>
        <fullName evidence="1">Uncharacterized protein</fullName>
    </submittedName>
</protein>
<reference evidence="1" key="1">
    <citation type="submission" date="2018-05" db="EMBL/GenBank/DDBJ databases">
        <authorList>
            <person name="Lanie J.A."/>
            <person name="Ng W.-L."/>
            <person name="Kazmierczak K.M."/>
            <person name="Andrzejewski T.M."/>
            <person name="Davidsen T.M."/>
            <person name="Wayne K.J."/>
            <person name="Tettelin H."/>
            <person name="Glass J.I."/>
            <person name="Rusch D."/>
            <person name="Podicherti R."/>
            <person name="Tsui H.-C.T."/>
            <person name="Winkler M.E."/>
        </authorList>
    </citation>
    <scope>NUCLEOTIDE SEQUENCE</scope>
</reference>
<name>A0A382LH75_9ZZZZ</name>
<accession>A0A382LH75</accession>
<dbReference type="EMBL" id="UINC01086239">
    <property type="protein sequence ID" value="SVC34517.1"/>
    <property type="molecule type" value="Genomic_DNA"/>
</dbReference>
<evidence type="ECO:0000313" key="1">
    <source>
        <dbReference type="EMBL" id="SVC34517.1"/>
    </source>
</evidence>